<reference evidence="2 3" key="1">
    <citation type="submission" date="2020-03" db="EMBL/GenBank/DDBJ databases">
        <authorList>
            <person name="Holtappels D."/>
            <person name="Bomans J.P.J."/>
            <person name="Lavigne R."/>
            <person name="Wagemans J."/>
        </authorList>
    </citation>
    <scope>NUCLEOTIDE SEQUENCE [LARGE SCALE GENOMIC DNA]</scope>
    <source>
        <strain evidence="2 3">OLIVR1</strain>
    </source>
</reference>
<dbReference type="EMBL" id="MT234338">
    <property type="protein sequence ID" value="QIW87283.1"/>
    <property type="molecule type" value="Genomic_DNA"/>
</dbReference>
<dbReference type="Proteomes" id="UP000671973">
    <property type="component" value="Segment"/>
</dbReference>
<evidence type="ECO:0000313" key="2">
    <source>
        <dbReference type="EMBL" id="QIW87283.1"/>
    </source>
</evidence>
<gene>
    <name evidence="2" type="ORF">Ab1vBOLIVR1_gp88c</name>
</gene>
<name>A0A858MRV5_9CAUD</name>
<organism evidence="2 3">
    <name type="scientific">Agrobacterium phage OLIVR1</name>
    <dbReference type="NCBI Taxonomy" id="2723769"/>
    <lineage>
        <taxon>Viruses</taxon>
        <taxon>Duplodnaviria</taxon>
        <taxon>Heunggongvirae</taxon>
        <taxon>Uroviricota</taxon>
        <taxon>Caudoviricetes</taxon>
        <taxon>Schitoviridae</taxon>
        <taxon>Oliverunavirus</taxon>
        <taxon>Oliverunavirus OLIVR1</taxon>
    </lineage>
</organism>
<accession>A0A858MRV5</accession>
<feature type="region of interest" description="Disordered" evidence="1">
    <location>
        <begin position="97"/>
        <end position="124"/>
    </location>
</feature>
<keyword evidence="3" id="KW-1185">Reference proteome</keyword>
<evidence type="ECO:0000313" key="3">
    <source>
        <dbReference type="Proteomes" id="UP000671973"/>
    </source>
</evidence>
<protein>
    <submittedName>
        <fullName evidence="2">Putative structural protein</fullName>
    </submittedName>
</protein>
<proteinExistence type="predicted"/>
<sequence length="124" mass="13716">MEQKMFGDYSTLSTYQNNPNYYPPAPRAPGSSMFGNSGLGFNMDTLQLGLSGLSTVGNLWNAFQAQKLAKQQFAFTKDITNANLANQIKSYNTTLSDRARSRGVVEGQSQDSVDQYIRDNSLSR</sequence>
<feature type="compositionally biased region" description="Polar residues" evidence="1">
    <location>
        <begin position="107"/>
        <end position="124"/>
    </location>
</feature>
<evidence type="ECO:0000256" key="1">
    <source>
        <dbReference type="SAM" id="MobiDB-lite"/>
    </source>
</evidence>